<gene>
    <name evidence="2" type="ORF">COS52_04820</name>
</gene>
<dbReference type="EMBL" id="PEVA01000202">
    <property type="protein sequence ID" value="PIV08032.1"/>
    <property type="molecule type" value="Genomic_DNA"/>
</dbReference>
<dbReference type="Gene3D" id="3.40.1620.10">
    <property type="entry name" value="YefM-like domain"/>
    <property type="match status" value="1"/>
</dbReference>
<dbReference type="InterPro" id="IPR036165">
    <property type="entry name" value="YefM-like_sf"/>
</dbReference>
<reference evidence="3" key="1">
    <citation type="submission" date="2017-09" db="EMBL/GenBank/DDBJ databases">
        <title>Depth-based differentiation of microbial function through sediment-hosted aquifers and enrichment of novel symbionts in the deep terrestrial subsurface.</title>
        <authorList>
            <person name="Probst A.J."/>
            <person name="Ladd B."/>
            <person name="Jarett J.K."/>
            <person name="Geller-Mcgrath D.E."/>
            <person name="Sieber C.M.K."/>
            <person name="Emerson J.B."/>
            <person name="Anantharaman K."/>
            <person name="Thomas B.C."/>
            <person name="Malmstrom R."/>
            <person name="Stieglmeier M."/>
            <person name="Klingl A."/>
            <person name="Woyke T."/>
            <person name="Ryan C.M."/>
            <person name="Banfield J.F."/>
        </authorList>
    </citation>
    <scope>NUCLEOTIDE SEQUENCE [LARGE SCALE GENOMIC DNA]</scope>
</reference>
<dbReference type="AlphaFoldDB" id="A0A2M7BRE8"/>
<protein>
    <submittedName>
        <fullName evidence="2">Uncharacterized protein</fullName>
    </submittedName>
</protein>
<evidence type="ECO:0000313" key="3">
    <source>
        <dbReference type="Proteomes" id="UP000230119"/>
    </source>
</evidence>
<accession>A0A2M7BRE8</accession>
<comment type="caution">
    <text evidence="2">The sequence shown here is derived from an EMBL/GenBank/DDBJ whole genome shotgun (WGS) entry which is preliminary data.</text>
</comment>
<comment type="similarity">
    <text evidence="1">Belongs to the phD/YefM antitoxin family.</text>
</comment>
<evidence type="ECO:0000313" key="2">
    <source>
        <dbReference type="EMBL" id="PIV08032.1"/>
    </source>
</evidence>
<dbReference type="Proteomes" id="UP000230119">
    <property type="component" value="Unassembled WGS sequence"/>
</dbReference>
<organism evidence="2 3">
    <name type="scientific">Candidatus Roizmanbacteria bacterium CG03_land_8_20_14_0_80_39_12</name>
    <dbReference type="NCBI Taxonomy" id="1974847"/>
    <lineage>
        <taxon>Bacteria</taxon>
        <taxon>Candidatus Roizmaniibacteriota</taxon>
    </lineage>
</organism>
<sequence>MNTIRLSATSARNNFFELLNQVALGKHVIIERDNKEVAIISPKKKKMDWKAFLKAAKAARGILKNYDPMDNPLRRPGASDFLGKWDKGLDISKIK</sequence>
<dbReference type="NCBIfam" id="TIGR01552">
    <property type="entry name" value="phd_fam"/>
    <property type="match status" value="1"/>
</dbReference>
<dbReference type="SUPFAM" id="SSF143120">
    <property type="entry name" value="YefM-like"/>
    <property type="match status" value="1"/>
</dbReference>
<proteinExistence type="inferred from homology"/>
<name>A0A2M7BRE8_9BACT</name>
<evidence type="ECO:0000256" key="1">
    <source>
        <dbReference type="ARBA" id="ARBA00009981"/>
    </source>
</evidence>